<accession>A0A9X1F3R4</accession>
<comment type="caution">
    <text evidence="1">The sequence shown here is derived from an EMBL/GenBank/DDBJ whole genome shotgun (WGS) entry which is preliminary data.</text>
</comment>
<name>A0A9X1F3R4_9SPHN</name>
<evidence type="ECO:0000313" key="1">
    <source>
        <dbReference type="EMBL" id="MBV7258275.1"/>
    </source>
</evidence>
<gene>
    <name evidence="1" type="ORF">KCG46_01650</name>
</gene>
<dbReference type="AlphaFoldDB" id="A0A9X1F3R4"/>
<proteinExistence type="predicted"/>
<organism evidence="1 2">
    <name type="scientific">Erythrobacter crassostreae</name>
    <dbReference type="NCBI Taxonomy" id="2828328"/>
    <lineage>
        <taxon>Bacteria</taxon>
        <taxon>Pseudomonadati</taxon>
        <taxon>Pseudomonadota</taxon>
        <taxon>Alphaproteobacteria</taxon>
        <taxon>Sphingomonadales</taxon>
        <taxon>Erythrobacteraceae</taxon>
        <taxon>Erythrobacter/Porphyrobacter group</taxon>
        <taxon>Erythrobacter</taxon>
    </lineage>
</organism>
<sequence length="88" mass="9183">MSDEFATLAQSPLTPSEHAFAVTPDDVVALPTIPKYLYVGTGGSIALRTKDASADVSFLNVPDGGYLYVRAEFVRASGTTATDIVACA</sequence>
<protein>
    <submittedName>
        <fullName evidence="1">Uncharacterized protein</fullName>
    </submittedName>
</protein>
<dbReference type="RefSeq" id="WP_218403613.1">
    <property type="nucleotide sequence ID" value="NZ_JAGSPC010000001.1"/>
</dbReference>
<dbReference type="EMBL" id="JAGSPC010000001">
    <property type="protein sequence ID" value="MBV7258275.1"/>
    <property type="molecule type" value="Genomic_DNA"/>
</dbReference>
<reference evidence="1" key="1">
    <citation type="submission" date="2021-04" db="EMBL/GenBank/DDBJ databases">
        <authorList>
            <person name="Pira H."/>
            <person name="Risdian C."/>
            <person name="Wink J."/>
        </authorList>
    </citation>
    <scope>NUCLEOTIDE SEQUENCE</scope>
    <source>
        <strain evidence="1">WH158</strain>
    </source>
</reference>
<evidence type="ECO:0000313" key="2">
    <source>
        <dbReference type="Proteomes" id="UP001138681"/>
    </source>
</evidence>
<keyword evidence="2" id="KW-1185">Reference proteome</keyword>
<dbReference type="Proteomes" id="UP001138681">
    <property type="component" value="Unassembled WGS sequence"/>
</dbReference>